<dbReference type="InterPro" id="IPR009057">
    <property type="entry name" value="Homeodomain-like_sf"/>
</dbReference>
<evidence type="ECO:0000256" key="2">
    <source>
        <dbReference type="ARBA" id="ARBA00023125"/>
    </source>
</evidence>
<evidence type="ECO:0000313" key="5">
    <source>
        <dbReference type="EMBL" id="TDK48752.1"/>
    </source>
</evidence>
<dbReference type="PROSITE" id="PS00041">
    <property type="entry name" value="HTH_ARAC_FAMILY_1"/>
    <property type="match status" value="1"/>
</dbReference>
<proteinExistence type="predicted"/>
<evidence type="ECO:0000259" key="4">
    <source>
        <dbReference type="PROSITE" id="PS01124"/>
    </source>
</evidence>
<dbReference type="PANTHER" id="PTHR43130:SF3">
    <property type="entry name" value="HTH-TYPE TRANSCRIPTIONAL REGULATOR RV1931C"/>
    <property type="match status" value="1"/>
</dbReference>
<dbReference type="SUPFAM" id="SSF46689">
    <property type="entry name" value="Homeodomain-like"/>
    <property type="match status" value="2"/>
</dbReference>
<keyword evidence="2" id="KW-0238">DNA-binding</keyword>
<dbReference type="AlphaFoldDB" id="A0A4R5V9E3"/>
<dbReference type="Gene3D" id="3.40.50.880">
    <property type="match status" value="1"/>
</dbReference>
<accession>A0A4R5V9E3</accession>
<dbReference type="Gene3D" id="1.10.10.60">
    <property type="entry name" value="Homeodomain-like"/>
    <property type="match status" value="1"/>
</dbReference>
<organism evidence="5 6">
    <name type="scientific">Antarcticimicrobium luteum</name>
    <dbReference type="NCBI Taxonomy" id="2547397"/>
    <lineage>
        <taxon>Bacteria</taxon>
        <taxon>Pseudomonadati</taxon>
        <taxon>Pseudomonadota</taxon>
        <taxon>Alphaproteobacteria</taxon>
        <taxon>Rhodobacterales</taxon>
        <taxon>Paracoccaceae</taxon>
        <taxon>Antarcticimicrobium</taxon>
    </lineage>
</organism>
<keyword evidence="1" id="KW-0805">Transcription regulation</keyword>
<dbReference type="SMART" id="SM00342">
    <property type="entry name" value="HTH_ARAC"/>
    <property type="match status" value="1"/>
</dbReference>
<name>A0A4R5V9E3_9RHOB</name>
<evidence type="ECO:0000256" key="3">
    <source>
        <dbReference type="ARBA" id="ARBA00023163"/>
    </source>
</evidence>
<dbReference type="InterPro" id="IPR002818">
    <property type="entry name" value="DJ-1/PfpI"/>
</dbReference>
<keyword evidence="6" id="KW-1185">Reference proteome</keyword>
<reference evidence="5 6" key="1">
    <citation type="submission" date="2019-03" db="EMBL/GenBank/DDBJ databases">
        <title>Ruegeria lutea sp. nov., a novel strain, isolated from marine sediment, the Masan Bay, South Korea.</title>
        <authorList>
            <person name="Kim J."/>
            <person name="Kim D.-Y."/>
            <person name="Lee S.-S."/>
        </authorList>
    </citation>
    <scope>NUCLEOTIDE SEQUENCE [LARGE SCALE GENOMIC DNA]</scope>
    <source>
        <strain evidence="5 6">318-1</strain>
    </source>
</reference>
<dbReference type="OrthoDB" id="9793400at2"/>
<dbReference type="Proteomes" id="UP000295301">
    <property type="component" value="Unassembled WGS sequence"/>
</dbReference>
<dbReference type="InterPro" id="IPR052158">
    <property type="entry name" value="INH-QAR"/>
</dbReference>
<feature type="domain" description="HTH araC/xylS-type" evidence="4">
    <location>
        <begin position="223"/>
        <end position="321"/>
    </location>
</feature>
<dbReference type="InterPro" id="IPR018060">
    <property type="entry name" value="HTH_AraC"/>
</dbReference>
<protein>
    <submittedName>
        <fullName evidence="5">GlxA family transcriptional regulator</fullName>
    </submittedName>
</protein>
<dbReference type="GO" id="GO:0043565">
    <property type="term" value="F:sequence-specific DNA binding"/>
    <property type="evidence" value="ECO:0007669"/>
    <property type="project" value="InterPro"/>
</dbReference>
<dbReference type="Pfam" id="PF01965">
    <property type="entry name" value="DJ-1_PfpI"/>
    <property type="match status" value="1"/>
</dbReference>
<dbReference type="EMBL" id="SMUV01000063">
    <property type="protein sequence ID" value="TDK48752.1"/>
    <property type="molecule type" value="Genomic_DNA"/>
</dbReference>
<keyword evidence="3" id="KW-0804">Transcription</keyword>
<evidence type="ECO:0000256" key="1">
    <source>
        <dbReference type="ARBA" id="ARBA00023015"/>
    </source>
</evidence>
<dbReference type="InterPro" id="IPR018062">
    <property type="entry name" value="HTH_AraC-typ_CS"/>
</dbReference>
<gene>
    <name evidence="5" type="ORF">E1832_09890</name>
</gene>
<dbReference type="InterPro" id="IPR029062">
    <property type="entry name" value="Class_I_gatase-like"/>
</dbReference>
<dbReference type="PANTHER" id="PTHR43130">
    <property type="entry name" value="ARAC-FAMILY TRANSCRIPTIONAL REGULATOR"/>
    <property type="match status" value="1"/>
</dbReference>
<dbReference type="Pfam" id="PF12833">
    <property type="entry name" value="HTH_18"/>
    <property type="match status" value="1"/>
</dbReference>
<dbReference type="PROSITE" id="PS01124">
    <property type="entry name" value="HTH_ARAC_FAMILY_2"/>
    <property type="match status" value="1"/>
</dbReference>
<sequence length="329" mass="35226">MKSAKNIFAPADAPLKTAILVLEDSNMLALAAAVDPMRAANRLAGRRLFDWRYITAEGPPARLTSGIDVPGEALSRLDRCDLLLVVAGFGIDRHDTPALRASLRRIAATGATVGGIDGGPWLLASAGLLDFRGATTHWEDLERLATRFPEVRVLQDRFHIDGPRMTCGGALPAIDMMLHLIRARHGAALSARVAGLFIHDSPADPARAQRRAGGDPRHSPLTQRASALMEQTLDAPLPIAAIAHRCGTSPRTLEAQFRARLNTTPQAHFLGLRLTEALRLVTDTDMTLMDVALATGFGAQSSFSRAFRAAHGQSARALRAARGQLGIAP</sequence>
<evidence type="ECO:0000313" key="6">
    <source>
        <dbReference type="Proteomes" id="UP000295301"/>
    </source>
</evidence>
<dbReference type="RefSeq" id="WP_133359582.1">
    <property type="nucleotide sequence ID" value="NZ_SMUV01000063.1"/>
</dbReference>
<dbReference type="GO" id="GO:0003700">
    <property type="term" value="F:DNA-binding transcription factor activity"/>
    <property type="evidence" value="ECO:0007669"/>
    <property type="project" value="InterPro"/>
</dbReference>
<comment type="caution">
    <text evidence="5">The sequence shown here is derived from an EMBL/GenBank/DDBJ whole genome shotgun (WGS) entry which is preliminary data.</text>
</comment>
<dbReference type="SUPFAM" id="SSF52317">
    <property type="entry name" value="Class I glutamine amidotransferase-like"/>
    <property type="match status" value="1"/>
</dbReference>
<dbReference type="CDD" id="cd03136">
    <property type="entry name" value="GATase1_AraC_ArgR_like"/>
    <property type="match status" value="1"/>
</dbReference>